<dbReference type="EMBL" id="JACHXW010000016">
    <property type="protein sequence ID" value="MBB3154397.1"/>
    <property type="molecule type" value="Genomic_DNA"/>
</dbReference>
<evidence type="ECO:0008006" key="4">
    <source>
        <dbReference type="Google" id="ProtNLM"/>
    </source>
</evidence>
<dbReference type="RefSeq" id="WP_183567781.1">
    <property type="nucleotide sequence ID" value="NZ_CBCSLB010000025.1"/>
</dbReference>
<sequence>MNVKKSLAMLVGSIVMLMALSGCMYPKDQLKQNQVAPKEAVRNVQAAIDQYKDETGMLPIKNSTAETPKYEKFYIDFGKLGRTGYLTDIPSAAFENGGSFSFLLIDEETKPRVKLLDIVAFQNINDIQSWVTSYIQTNSVLPKGEQTYPGFYQINYKKMNKSAPTIRSVFSGQTLQALVDENGVVYTDYGIDIMQFIQKSDQKEFAADFDLRSLLVDGSDFVPVKAPIYHLVNNEPQAVKS</sequence>
<feature type="signal peptide" evidence="1">
    <location>
        <begin position="1"/>
        <end position="24"/>
    </location>
</feature>
<dbReference type="AlphaFoldDB" id="A0A7W5CAZ1"/>
<evidence type="ECO:0000313" key="3">
    <source>
        <dbReference type="Proteomes" id="UP000518605"/>
    </source>
</evidence>
<dbReference type="Proteomes" id="UP000518605">
    <property type="component" value="Unassembled WGS sequence"/>
</dbReference>
<keyword evidence="1" id="KW-0732">Signal</keyword>
<keyword evidence="3" id="KW-1185">Reference proteome</keyword>
<protein>
    <recommendedName>
        <fullName evidence="4">DUF4825 domain-containing protein</fullName>
    </recommendedName>
</protein>
<reference evidence="2 3" key="1">
    <citation type="submission" date="2020-08" db="EMBL/GenBank/DDBJ databases">
        <title>Genomic Encyclopedia of Type Strains, Phase III (KMG-III): the genomes of soil and plant-associated and newly described type strains.</title>
        <authorList>
            <person name="Whitman W."/>
        </authorList>
    </citation>
    <scope>NUCLEOTIDE SEQUENCE [LARGE SCALE GENOMIC DNA]</scope>
    <source>
        <strain evidence="2 3">CECT 8234</strain>
    </source>
</reference>
<evidence type="ECO:0000313" key="2">
    <source>
        <dbReference type="EMBL" id="MBB3154397.1"/>
    </source>
</evidence>
<comment type="caution">
    <text evidence="2">The sequence shown here is derived from an EMBL/GenBank/DDBJ whole genome shotgun (WGS) entry which is preliminary data.</text>
</comment>
<accession>A0A7W5CAZ1</accession>
<gene>
    <name evidence="2" type="ORF">FHS16_004479</name>
</gene>
<organism evidence="2 3">
    <name type="scientific">Paenibacillus endophyticus</name>
    <dbReference type="NCBI Taxonomy" id="1294268"/>
    <lineage>
        <taxon>Bacteria</taxon>
        <taxon>Bacillati</taxon>
        <taxon>Bacillota</taxon>
        <taxon>Bacilli</taxon>
        <taxon>Bacillales</taxon>
        <taxon>Paenibacillaceae</taxon>
        <taxon>Paenibacillus</taxon>
    </lineage>
</organism>
<proteinExistence type="predicted"/>
<feature type="chain" id="PRO_5031444763" description="DUF4825 domain-containing protein" evidence="1">
    <location>
        <begin position="25"/>
        <end position="241"/>
    </location>
</feature>
<dbReference type="PROSITE" id="PS51257">
    <property type="entry name" value="PROKAR_LIPOPROTEIN"/>
    <property type="match status" value="1"/>
</dbReference>
<evidence type="ECO:0000256" key="1">
    <source>
        <dbReference type="SAM" id="SignalP"/>
    </source>
</evidence>
<name>A0A7W5CAZ1_9BACL</name>